<proteinExistence type="predicted"/>
<reference evidence="9 10" key="1">
    <citation type="submission" date="2023-10" db="EMBL/GenBank/DDBJ databases">
        <title>Chromosome-scale genome assembly provides insights into flower coloration mechanisms of Canna indica.</title>
        <authorList>
            <person name="Li C."/>
        </authorList>
    </citation>
    <scope>NUCLEOTIDE SEQUENCE [LARGE SCALE GENOMIC DNA]</scope>
    <source>
        <tissue evidence="9">Flower</tissue>
    </source>
</reference>
<keyword evidence="2 6" id="KW-0863">Zinc-finger</keyword>
<evidence type="ECO:0000256" key="5">
    <source>
        <dbReference type="ARBA" id="ARBA00023125"/>
    </source>
</evidence>
<dbReference type="Pfam" id="PF00642">
    <property type="entry name" value="zf-CCCH"/>
    <property type="match status" value="1"/>
</dbReference>
<keyword evidence="4" id="KW-0694">RNA-binding</keyword>
<dbReference type="InterPro" id="IPR036855">
    <property type="entry name" value="Znf_CCCH_sf"/>
</dbReference>
<evidence type="ECO:0000256" key="7">
    <source>
        <dbReference type="SAM" id="MobiDB-lite"/>
    </source>
</evidence>
<evidence type="ECO:0000256" key="1">
    <source>
        <dbReference type="ARBA" id="ARBA00022723"/>
    </source>
</evidence>
<keyword evidence="3 6" id="KW-0862">Zinc</keyword>
<dbReference type="InterPro" id="IPR000571">
    <property type="entry name" value="Znf_CCCH"/>
</dbReference>
<dbReference type="PANTHER" id="PTHR24009:SF0">
    <property type="entry name" value="ZINC FINGER CCCH DOMAIN-CONTAINING PROTEIN 18"/>
    <property type="match status" value="1"/>
</dbReference>
<feature type="zinc finger region" description="C3H1-type" evidence="6">
    <location>
        <begin position="74"/>
        <end position="101"/>
    </location>
</feature>
<evidence type="ECO:0000313" key="9">
    <source>
        <dbReference type="EMBL" id="WOL05028.1"/>
    </source>
</evidence>
<feature type="region of interest" description="Disordered" evidence="7">
    <location>
        <begin position="1"/>
        <end position="21"/>
    </location>
</feature>
<evidence type="ECO:0000256" key="2">
    <source>
        <dbReference type="ARBA" id="ARBA00022771"/>
    </source>
</evidence>
<evidence type="ECO:0000256" key="4">
    <source>
        <dbReference type="ARBA" id="ARBA00022884"/>
    </source>
</evidence>
<name>A0AAQ3KA43_9LILI</name>
<evidence type="ECO:0000313" key="10">
    <source>
        <dbReference type="Proteomes" id="UP001327560"/>
    </source>
</evidence>
<keyword evidence="10" id="KW-1185">Reference proteome</keyword>
<organism evidence="9 10">
    <name type="scientific">Canna indica</name>
    <name type="common">Indian-shot</name>
    <dbReference type="NCBI Taxonomy" id="4628"/>
    <lineage>
        <taxon>Eukaryota</taxon>
        <taxon>Viridiplantae</taxon>
        <taxon>Streptophyta</taxon>
        <taxon>Embryophyta</taxon>
        <taxon>Tracheophyta</taxon>
        <taxon>Spermatophyta</taxon>
        <taxon>Magnoliopsida</taxon>
        <taxon>Liliopsida</taxon>
        <taxon>Zingiberales</taxon>
        <taxon>Cannaceae</taxon>
        <taxon>Canna</taxon>
    </lineage>
</organism>
<dbReference type="GO" id="GO:0008270">
    <property type="term" value="F:zinc ion binding"/>
    <property type="evidence" value="ECO:0007669"/>
    <property type="project" value="UniProtKB-KW"/>
</dbReference>
<evidence type="ECO:0000256" key="3">
    <source>
        <dbReference type="ARBA" id="ARBA00022833"/>
    </source>
</evidence>
<dbReference type="GO" id="GO:0003723">
    <property type="term" value="F:RNA binding"/>
    <property type="evidence" value="ECO:0007669"/>
    <property type="project" value="UniProtKB-KW"/>
</dbReference>
<dbReference type="GO" id="GO:0003677">
    <property type="term" value="F:DNA binding"/>
    <property type="evidence" value="ECO:0007669"/>
    <property type="project" value="UniProtKB-KW"/>
</dbReference>
<evidence type="ECO:0000259" key="8">
    <source>
        <dbReference type="PROSITE" id="PS50103"/>
    </source>
</evidence>
<accession>A0AAQ3KA43</accession>
<sequence length="195" mass="21884">MGSSDVTSPISRITPPSYTDLIRGPKQTELLGLEDQLNHLHLLDLDHYRNNCSETALAGGYVSRSHTRLNPEWLEPPKACHYYNMGYCKNGIKCRFFHGQSTPDGFSNIHNPNLDEFGNEDQAITPDSLAKLEFEIIELLKSKRGTPVSIASLPTLSFRRKKYPDVSQLFASYASNAGHMGSKQSYSHVSIIHQF</sequence>
<dbReference type="Proteomes" id="UP001327560">
    <property type="component" value="Chromosome 4"/>
</dbReference>
<dbReference type="SUPFAM" id="SSF90229">
    <property type="entry name" value="CCCH zinc finger"/>
    <property type="match status" value="1"/>
</dbReference>
<feature type="domain" description="C3H1-type" evidence="8">
    <location>
        <begin position="74"/>
        <end position="101"/>
    </location>
</feature>
<dbReference type="AlphaFoldDB" id="A0AAQ3KA43"/>
<dbReference type="PANTHER" id="PTHR24009">
    <property type="entry name" value="RNA-BINDING (RRM/RBD/RNP MOTIFS)"/>
    <property type="match status" value="1"/>
</dbReference>
<protein>
    <submittedName>
        <fullName evidence="9">Zinc finger CCCH domain-containing protein 18 isoform X4</fullName>
    </submittedName>
</protein>
<evidence type="ECO:0000256" key="6">
    <source>
        <dbReference type="PROSITE-ProRule" id="PRU00723"/>
    </source>
</evidence>
<gene>
    <name evidence="9" type="ORF">Cni_G13751</name>
</gene>
<keyword evidence="5" id="KW-0238">DNA-binding</keyword>
<feature type="compositionally biased region" description="Polar residues" evidence="7">
    <location>
        <begin position="1"/>
        <end position="17"/>
    </location>
</feature>
<dbReference type="EMBL" id="CP136893">
    <property type="protein sequence ID" value="WOL05028.1"/>
    <property type="molecule type" value="Genomic_DNA"/>
</dbReference>
<keyword evidence="1 6" id="KW-0479">Metal-binding</keyword>
<dbReference type="PROSITE" id="PS50103">
    <property type="entry name" value="ZF_C3H1"/>
    <property type="match status" value="1"/>
</dbReference>